<feature type="compositionally biased region" description="Polar residues" evidence="10">
    <location>
        <begin position="340"/>
        <end position="353"/>
    </location>
</feature>
<name>A0A6G1GHE0_9PEZI</name>
<comment type="subcellular location">
    <subcellularLocation>
        <location evidence="1 9">Nucleus</location>
    </subcellularLocation>
</comment>
<gene>
    <name evidence="9" type="primary">MED16</name>
    <name evidence="13 15" type="ORF">P152DRAFT_21888</name>
</gene>
<dbReference type="InterPro" id="IPR021665">
    <property type="entry name" value="Mediator_Med16_N"/>
</dbReference>
<keyword evidence="14" id="KW-1185">Reference proteome</keyword>
<comment type="similarity">
    <text evidence="2 9">Belongs to the Mediator complex subunit 16 family.</text>
</comment>
<dbReference type="RefSeq" id="XP_033539148.1">
    <property type="nucleotide sequence ID" value="XM_033674471.1"/>
</dbReference>
<dbReference type="InterPro" id="IPR048338">
    <property type="entry name" value="Mediator_Med16"/>
</dbReference>
<evidence type="ECO:0000256" key="4">
    <source>
        <dbReference type="ARBA" id="ARBA00023015"/>
    </source>
</evidence>
<dbReference type="Pfam" id="PF11635">
    <property type="entry name" value="Med16_N"/>
    <property type="match status" value="1"/>
</dbReference>
<dbReference type="GO" id="GO:0016592">
    <property type="term" value="C:mediator complex"/>
    <property type="evidence" value="ECO:0007669"/>
    <property type="project" value="InterPro"/>
</dbReference>
<evidence type="ECO:0000256" key="9">
    <source>
        <dbReference type="RuleBase" id="RU364149"/>
    </source>
</evidence>
<keyword evidence="5 9" id="KW-0010">Activator</keyword>
<feature type="region of interest" description="Disordered" evidence="10">
    <location>
        <begin position="928"/>
        <end position="978"/>
    </location>
</feature>
<organism evidence="13">
    <name type="scientific">Eremomyces bilateralis CBS 781.70</name>
    <dbReference type="NCBI Taxonomy" id="1392243"/>
    <lineage>
        <taxon>Eukaryota</taxon>
        <taxon>Fungi</taxon>
        <taxon>Dikarya</taxon>
        <taxon>Ascomycota</taxon>
        <taxon>Pezizomycotina</taxon>
        <taxon>Dothideomycetes</taxon>
        <taxon>Dothideomycetes incertae sedis</taxon>
        <taxon>Eremomycetales</taxon>
        <taxon>Eremomycetaceae</taxon>
        <taxon>Eremomyces</taxon>
    </lineage>
</organism>
<dbReference type="AlphaFoldDB" id="A0A6G1GHE0"/>
<feature type="domain" description="Mediator complex subunit 16 C-terminal" evidence="12">
    <location>
        <begin position="885"/>
        <end position="1053"/>
    </location>
</feature>
<sequence>MADEFNLEDDYGMDVDDLFGDSESVNLGSQLGGQITGNLDGHELNGQLGNQLNGQLPVPMPPRPLLKYLPERLADLHAAGCKQNISWSRFGLLAAISSDNKSVELYNFSRDPQDGEWKLSQKIPFRIPPLPEGSYFSHVAWSYLGNDLALADSVGHVHVFSMGNSLGRLQPLHSTSRGHFGDVTSIVGLHWLPVFPQNQKNHVFWKGSRNQGEWNYQLSNHLFPGPHNPCEGRSAVLVLHKSSQLRLLFQVQDGRWLETTTMLPDSTQSSESLLSHAAFAPENLPDNDPTLLMATYNMSCSLKVCRIRIEWQPQTAANPGQGNGEGPTLNMPAIKLSPVTSESDCFPPSSLTSEGDGLSIEPRPYIPTLTHLEFLPSEPERVHADKTYPTVLGVFHEFSAPSSADALLGDTSRPYFCHATACAWELKAAPPAKLSEAFDSLSGKKRPLSTYFPQGQQWRLHQKPAWSSNVAVISIVSLRFNTVLAVAYADGSIEFRDRSTMSTIVTEQDPAEIYTLMQGGFAFLNAPPSLHIAFSPNYCIAAVLHDDDEKTDKGSRITIRKMEYLMGDLAHPSEGMATAPGSGMVSNAAVALALHHSCACGQLCTTDDIFAMLGSNAHVSVINEFFQQAIRAMNLNLDYSTEEAQKNAYQLFRVPALYKTLSAQAGMGTVKHGFRNVSGKLAWITLNLKLIATSLTMSIRHNEPLKLDLAISLIGHVKYSLDFLVYVLQDLYDLARELLGHEQNLVRIQSKVDDANSPVLAVMLASVPRLLIRTCVRSLKNAYIHSINCMKAATTPDQKADWHRVSAPFRDTPLLALLQQQHLDNFLKELDASIKQCYAAAREPGKNGPISADGRSKIERELFITGKIPPLLGPAVVRIFQVSLPNMSKHLDPYRIYAHDVSWLGLTDDGPSRRFLPASYDLSIQHKRSAPNDGAEPIQATAGAPASGKQPANMAGSTNANNAPGSAAATTVPPDQPPILRATMVRAPTGSSASGGRPVPMIDVIRKTPLREGAAIRRCTRCGSVSEELAWGPGMQPWMAQNYKACVCSCSWACV</sequence>
<evidence type="ECO:0000256" key="6">
    <source>
        <dbReference type="ARBA" id="ARBA00023163"/>
    </source>
</evidence>
<evidence type="ECO:0000256" key="7">
    <source>
        <dbReference type="ARBA" id="ARBA00023242"/>
    </source>
</evidence>
<keyword evidence="7 9" id="KW-0539">Nucleus</keyword>
<comment type="function">
    <text evidence="9">Component of the Mediator complex, a coactivator involved in the regulated transcription of nearly all RNA polymerase II-dependent genes. Mediator functions as a bridge to convey information from gene-specific regulatory proteins to the basal RNA polymerase II transcription machinery. Mediator is recruited to promoters by direct interactions with regulatory proteins and serves as a scaffold for the assembly of a functional preinitiation complex with RNA polymerase II and the general transcription factors.</text>
</comment>
<evidence type="ECO:0000256" key="3">
    <source>
        <dbReference type="ARBA" id="ARBA00019614"/>
    </source>
</evidence>
<dbReference type="OrthoDB" id="4139168at2759"/>
<reference evidence="15" key="2">
    <citation type="submission" date="2020-04" db="EMBL/GenBank/DDBJ databases">
        <authorList>
            <consortium name="NCBI Genome Project"/>
        </authorList>
    </citation>
    <scope>NUCLEOTIDE SEQUENCE</scope>
    <source>
        <strain evidence="15">CBS 781.70</strain>
    </source>
</reference>
<reference evidence="15" key="3">
    <citation type="submission" date="2025-04" db="UniProtKB">
        <authorList>
            <consortium name="RefSeq"/>
        </authorList>
    </citation>
    <scope>IDENTIFICATION</scope>
    <source>
        <strain evidence="15">CBS 781.70</strain>
    </source>
</reference>
<reference evidence="13 15" key="1">
    <citation type="submission" date="2020-01" db="EMBL/GenBank/DDBJ databases">
        <authorList>
            <consortium name="DOE Joint Genome Institute"/>
            <person name="Haridas S."/>
            <person name="Albert R."/>
            <person name="Binder M."/>
            <person name="Bloem J."/>
            <person name="Labutti K."/>
            <person name="Salamov A."/>
            <person name="Andreopoulos B."/>
            <person name="Baker S.E."/>
            <person name="Barry K."/>
            <person name="Bills G."/>
            <person name="Bluhm B.H."/>
            <person name="Cannon C."/>
            <person name="Castanera R."/>
            <person name="Culley D.E."/>
            <person name="Daum C."/>
            <person name="Ezra D."/>
            <person name="Gonzalez J.B."/>
            <person name="Henrissat B."/>
            <person name="Kuo A."/>
            <person name="Liang C."/>
            <person name="Lipzen A."/>
            <person name="Lutzoni F."/>
            <person name="Magnuson J."/>
            <person name="Mondo S."/>
            <person name="Nolan M."/>
            <person name="Ohm R."/>
            <person name="Pangilinan J."/>
            <person name="Park H.-J."/>
            <person name="Ramirez L."/>
            <person name="Alfaro M."/>
            <person name="Sun H."/>
            <person name="Tritt A."/>
            <person name="Yoshinaga Y."/>
            <person name="Zwiers L.-H."/>
            <person name="Turgeon B.G."/>
            <person name="Goodwin S.B."/>
            <person name="Spatafora J.W."/>
            <person name="Crous P.W."/>
            <person name="Grigoriev I.V."/>
        </authorList>
    </citation>
    <scope>NUCLEOTIDE SEQUENCE</scope>
    <source>
        <strain evidence="13 15">CBS 781.70</strain>
    </source>
</reference>
<evidence type="ECO:0000256" key="1">
    <source>
        <dbReference type="ARBA" id="ARBA00004123"/>
    </source>
</evidence>
<dbReference type="InterPro" id="IPR036322">
    <property type="entry name" value="WD40_repeat_dom_sf"/>
</dbReference>
<feature type="domain" description="Mediator complex subunit Med16 N-terminal" evidence="11">
    <location>
        <begin position="182"/>
        <end position="523"/>
    </location>
</feature>
<dbReference type="Pfam" id="PF20719">
    <property type="entry name" value="Med16_C"/>
    <property type="match status" value="1"/>
</dbReference>
<evidence type="ECO:0000256" key="5">
    <source>
        <dbReference type="ARBA" id="ARBA00023159"/>
    </source>
</evidence>
<dbReference type="InterPro" id="IPR048339">
    <property type="entry name" value="Mediator_Med16_C"/>
</dbReference>
<evidence type="ECO:0000313" key="13">
    <source>
        <dbReference type="EMBL" id="KAF1817517.1"/>
    </source>
</evidence>
<evidence type="ECO:0000256" key="10">
    <source>
        <dbReference type="SAM" id="MobiDB-lite"/>
    </source>
</evidence>
<dbReference type="SUPFAM" id="SSF50978">
    <property type="entry name" value="WD40 repeat-like"/>
    <property type="match status" value="1"/>
</dbReference>
<feature type="compositionally biased region" description="Polar residues" evidence="10">
    <location>
        <begin position="955"/>
        <end position="964"/>
    </location>
</feature>
<keyword evidence="6 9" id="KW-0804">Transcription</keyword>
<dbReference type="EMBL" id="ML975149">
    <property type="protein sequence ID" value="KAF1817517.1"/>
    <property type="molecule type" value="Genomic_DNA"/>
</dbReference>
<keyword evidence="4 9" id="KW-0805">Transcription regulation</keyword>
<accession>A0A6G1GHE0</accession>
<evidence type="ECO:0000313" key="14">
    <source>
        <dbReference type="Proteomes" id="UP000504638"/>
    </source>
</evidence>
<dbReference type="PANTHER" id="PTHR13224">
    <property type="entry name" value="THYROID HORMONE RECEPTOR-ASSOCIATED PROTEIN-RELATED"/>
    <property type="match status" value="1"/>
</dbReference>
<evidence type="ECO:0000313" key="15">
    <source>
        <dbReference type="RefSeq" id="XP_033539148.1"/>
    </source>
</evidence>
<dbReference type="PANTHER" id="PTHR13224:SF6">
    <property type="entry name" value="MEDIATOR OF RNA POLYMERASE II TRANSCRIPTION SUBUNIT 16"/>
    <property type="match status" value="1"/>
</dbReference>
<comment type="subunit">
    <text evidence="9">Component of the Mediator complex.</text>
</comment>
<evidence type="ECO:0000256" key="2">
    <source>
        <dbReference type="ARBA" id="ARBA00006543"/>
    </source>
</evidence>
<dbReference type="GO" id="GO:0045893">
    <property type="term" value="P:positive regulation of DNA-templated transcription"/>
    <property type="evidence" value="ECO:0007669"/>
    <property type="project" value="TreeGrafter"/>
</dbReference>
<evidence type="ECO:0000259" key="12">
    <source>
        <dbReference type="Pfam" id="PF20719"/>
    </source>
</evidence>
<protein>
    <recommendedName>
        <fullName evidence="3 9">Mediator of RNA polymerase II transcription subunit 16</fullName>
    </recommendedName>
    <alternativeName>
        <fullName evidence="8 9">Mediator complex subunit 16</fullName>
    </alternativeName>
</protein>
<dbReference type="Proteomes" id="UP000504638">
    <property type="component" value="Unplaced"/>
</dbReference>
<evidence type="ECO:0000256" key="8">
    <source>
        <dbReference type="ARBA" id="ARBA00032015"/>
    </source>
</evidence>
<proteinExistence type="inferred from homology"/>
<feature type="region of interest" description="Disordered" evidence="10">
    <location>
        <begin position="340"/>
        <end position="360"/>
    </location>
</feature>
<evidence type="ECO:0000259" key="11">
    <source>
        <dbReference type="Pfam" id="PF11635"/>
    </source>
</evidence>